<feature type="compositionally biased region" description="Acidic residues" evidence="1">
    <location>
        <begin position="473"/>
        <end position="483"/>
    </location>
</feature>
<evidence type="ECO:0000259" key="2">
    <source>
        <dbReference type="Pfam" id="PF04195"/>
    </source>
</evidence>
<feature type="region of interest" description="Disordered" evidence="1">
    <location>
        <begin position="306"/>
        <end position="387"/>
    </location>
</feature>
<reference evidence="3" key="1">
    <citation type="submission" date="2020-03" db="EMBL/GenBank/DDBJ databases">
        <title>A high-quality chromosome-level genome assembly of a woody plant with both climbing and erect habits, Rhamnella rubrinervis.</title>
        <authorList>
            <person name="Lu Z."/>
            <person name="Yang Y."/>
            <person name="Zhu X."/>
            <person name="Sun Y."/>
        </authorList>
    </citation>
    <scope>NUCLEOTIDE SEQUENCE</scope>
    <source>
        <strain evidence="3">BYM</strain>
        <tissue evidence="3">Leaf</tissue>
    </source>
</reference>
<feature type="compositionally biased region" description="Basic and acidic residues" evidence="1">
    <location>
        <begin position="484"/>
        <end position="493"/>
    </location>
</feature>
<feature type="region of interest" description="Disordered" evidence="1">
    <location>
        <begin position="226"/>
        <end position="251"/>
    </location>
</feature>
<dbReference type="AlphaFoldDB" id="A0A8K0HR26"/>
<sequence>MTQIQAKTPRSTPVLYLFISPDEARFPGEHLRLGSNPFLHFDFLYFVFPAKISSEESYAPLEPYLVYSDPCSDSTPSSSSANSSVRVFEPNQVAEQNLALYIEPSAKRDDPNHSPKFFIQHPILIKTDIPSVFKPKDMSYLKERYGFSQNVVLSVPKKGERADSVREGWTYFYEIAFKLGLRLPFHNIINMILNYFNLASGQLMPNNWRYLLGLIVLSERDTSHRVPDASKLQGEEGPSKEPTEQTPEGIPFPISEVPYMHVLEGCLRLLYGEPTDPLWASYPAIDMGKMKHGACLTKRLDCNLSCPKLPPRKRQRHLSPPASSKDKGKVPQTPDLGLEDSASVSTEPDHVTEVVDSLMTRHDRGSAPQAKTADATSQKIGKHRPADWQLEREEELRNLTLDFSRIASERDDLLTRATDWPRKKKIVYRKGVEDAFLKARREMIHRFKARETNWPTLEPSDDEEGNNDSSEISSEEDEVEDDSGGERNKDIQPKELPPAPEESRSPTRDSFVEAMEAARFENAGQSANAEEATSATQPNQREPR</sequence>
<keyword evidence="4" id="KW-1185">Reference proteome</keyword>
<organism evidence="3 4">
    <name type="scientific">Rhamnella rubrinervis</name>
    <dbReference type="NCBI Taxonomy" id="2594499"/>
    <lineage>
        <taxon>Eukaryota</taxon>
        <taxon>Viridiplantae</taxon>
        <taxon>Streptophyta</taxon>
        <taxon>Embryophyta</taxon>
        <taxon>Tracheophyta</taxon>
        <taxon>Spermatophyta</taxon>
        <taxon>Magnoliopsida</taxon>
        <taxon>eudicotyledons</taxon>
        <taxon>Gunneridae</taxon>
        <taxon>Pentapetalae</taxon>
        <taxon>rosids</taxon>
        <taxon>fabids</taxon>
        <taxon>Rosales</taxon>
        <taxon>Rhamnaceae</taxon>
        <taxon>rhamnoid group</taxon>
        <taxon>Rhamneae</taxon>
        <taxon>Rhamnella</taxon>
    </lineage>
</organism>
<feature type="region of interest" description="Disordered" evidence="1">
    <location>
        <begin position="451"/>
        <end position="544"/>
    </location>
</feature>
<feature type="compositionally biased region" description="Basic and acidic residues" evidence="1">
    <location>
        <begin position="501"/>
        <end position="519"/>
    </location>
</feature>
<gene>
    <name evidence="3" type="ORF">FNV43_RR00656</name>
</gene>
<feature type="compositionally biased region" description="Polar residues" evidence="1">
    <location>
        <begin position="523"/>
        <end position="544"/>
    </location>
</feature>
<feature type="compositionally biased region" description="Basic and acidic residues" evidence="1">
    <location>
        <begin position="347"/>
        <end position="365"/>
    </location>
</feature>
<dbReference type="InterPro" id="IPR007321">
    <property type="entry name" value="Transposase_28"/>
</dbReference>
<proteinExistence type="predicted"/>
<dbReference type="Pfam" id="PF04195">
    <property type="entry name" value="Transposase_28"/>
    <property type="match status" value="1"/>
</dbReference>
<evidence type="ECO:0000313" key="4">
    <source>
        <dbReference type="Proteomes" id="UP000796880"/>
    </source>
</evidence>
<dbReference type="OrthoDB" id="1750920at2759"/>
<comment type="caution">
    <text evidence="3">The sequence shown here is derived from an EMBL/GenBank/DDBJ whole genome shotgun (WGS) entry which is preliminary data.</text>
</comment>
<name>A0A8K0HR26_9ROSA</name>
<evidence type="ECO:0000256" key="1">
    <source>
        <dbReference type="SAM" id="MobiDB-lite"/>
    </source>
</evidence>
<dbReference type="EMBL" id="VOIH02000001">
    <property type="protein sequence ID" value="KAF3456013.1"/>
    <property type="molecule type" value="Genomic_DNA"/>
</dbReference>
<feature type="domain" description="Transposase (putative) gypsy type" evidence="2">
    <location>
        <begin position="175"/>
        <end position="220"/>
    </location>
</feature>
<accession>A0A8K0HR26</accession>
<evidence type="ECO:0000313" key="3">
    <source>
        <dbReference type="EMBL" id="KAF3456013.1"/>
    </source>
</evidence>
<feature type="compositionally biased region" description="Basic and acidic residues" evidence="1">
    <location>
        <begin position="226"/>
        <end position="243"/>
    </location>
</feature>
<protein>
    <recommendedName>
        <fullName evidence="2">Transposase (putative) gypsy type domain-containing protein</fullName>
    </recommendedName>
</protein>
<dbReference type="Proteomes" id="UP000796880">
    <property type="component" value="Unassembled WGS sequence"/>
</dbReference>